<evidence type="ECO:0000313" key="2">
    <source>
        <dbReference type="Proteomes" id="UP000275408"/>
    </source>
</evidence>
<dbReference type="OrthoDB" id="10024265at2759"/>
<dbReference type="STRING" id="46731.A0A3M6TFM1"/>
<dbReference type="GO" id="GO:0005829">
    <property type="term" value="C:cytosol"/>
    <property type="evidence" value="ECO:0007669"/>
    <property type="project" value="TreeGrafter"/>
</dbReference>
<dbReference type="Gene3D" id="2.40.50.140">
    <property type="entry name" value="Nucleic acid-binding proteins"/>
    <property type="match status" value="1"/>
</dbReference>
<dbReference type="GO" id="GO:0033045">
    <property type="term" value="P:regulation of sister chromatid segregation"/>
    <property type="evidence" value="ECO:0007669"/>
    <property type="project" value="TreeGrafter"/>
</dbReference>
<dbReference type="Pfam" id="PF16100">
    <property type="entry name" value="RMI2"/>
    <property type="match status" value="1"/>
</dbReference>
<dbReference type="InterPro" id="IPR032245">
    <property type="entry name" value="RMI2"/>
</dbReference>
<keyword evidence="2" id="KW-1185">Reference proteome</keyword>
<dbReference type="PANTHER" id="PTHR33962:SF1">
    <property type="entry name" value="RECQ-MEDIATED GENOME INSTABILITY PROTEIN 2"/>
    <property type="match status" value="1"/>
</dbReference>
<dbReference type="EMBL" id="RCHS01003687">
    <property type="protein sequence ID" value="RMX40109.1"/>
    <property type="molecule type" value="Genomic_DNA"/>
</dbReference>
<gene>
    <name evidence="1" type="ORF">pdam_00002329</name>
</gene>
<sequence length="174" mass="19509">KSCAIHGLSPILVLSNFCHVFLYTALMSQKQTFHLDSPARKFFACQLQHCSLSHNRTEGQWLYKNGNVKFCFDQVWVQGIVVLVGADGNDFLLDDGTGIIEVTGVTKLVRDFSLHKGMYVMIAGRLQSVGNFDQKQYPTIKVLKIANLSSNPHSEMLWMVEVIDAQSKSGTNRK</sequence>
<proteinExistence type="predicted"/>
<comment type="caution">
    <text evidence="1">The sequence shown here is derived from an EMBL/GenBank/DDBJ whole genome shotgun (WGS) entry which is preliminary data.</text>
</comment>
<dbReference type="GO" id="GO:0043007">
    <property type="term" value="P:maintenance of rDNA"/>
    <property type="evidence" value="ECO:0007669"/>
    <property type="project" value="TreeGrafter"/>
</dbReference>
<evidence type="ECO:0000313" key="1">
    <source>
        <dbReference type="EMBL" id="RMX40109.1"/>
    </source>
</evidence>
<name>A0A3M6TFM1_POCDA</name>
<dbReference type="PANTHER" id="PTHR33962">
    <property type="entry name" value="RECQ-MEDIATED GENOME INSTABILITY PROTEIN 2 RMI2"/>
    <property type="match status" value="1"/>
</dbReference>
<dbReference type="GO" id="GO:0016607">
    <property type="term" value="C:nuclear speck"/>
    <property type="evidence" value="ECO:0007669"/>
    <property type="project" value="TreeGrafter"/>
</dbReference>
<reference evidence="1 2" key="1">
    <citation type="journal article" date="2018" name="Sci. Rep.">
        <title>Comparative analysis of the Pocillopora damicornis genome highlights role of immune system in coral evolution.</title>
        <authorList>
            <person name="Cunning R."/>
            <person name="Bay R.A."/>
            <person name="Gillette P."/>
            <person name="Baker A.C."/>
            <person name="Traylor-Knowles N."/>
        </authorList>
    </citation>
    <scope>NUCLEOTIDE SEQUENCE [LARGE SCALE GENOMIC DNA]</scope>
    <source>
        <strain evidence="1">RSMAS</strain>
        <tissue evidence="1">Whole animal</tissue>
    </source>
</reference>
<feature type="non-terminal residue" evidence="1">
    <location>
        <position position="1"/>
    </location>
</feature>
<dbReference type="InterPro" id="IPR012340">
    <property type="entry name" value="NA-bd_OB-fold"/>
</dbReference>
<dbReference type="AlphaFoldDB" id="A0A3M6TFM1"/>
<dbReference type="GO" id="GO:2000042">
    <property type="term" value="P:negative regulation of double-strand break repair via homologous recombination"/>
    <property type="evidence" value="ECO:0007669"/>
    <property type="project" value="TreeGrafter"/>
</dbReference>
<dbReference type="GO" id="GO:0006281">
    <property type="term" value="P:DNA repair"/>
    <property type="evidence" value="ECO:0007669"/>
    <property type="project" value="TreeGrafter"/>
</dbReference>
<organism evidence="1 2">
    <name type="scientific">Pocillopora damicornis</name>
    <name type="common">Cauliflower coral</name>
    <name type="synonym">Millepora damicornis</name>
    <dbReference type="NCBI Taxonomy" id="46731"/>
    <lineage>
        <taxon>Eukaryota</taxon>
        <taxon>Metazoa</taxon>
        <taxon>Cnidaria</taxon>
        <taxon>Anthozoa</taxon>
        <taxon>Hexacorallia</taxon>
        <taxon>Scleractinia</taxon>
        <taxon>Astrocoeniina</taxon>
        <taxon>Pocilloporidae</taxon>
        <taxon>Pocillopora</taxon>
    </lineage>
</organism>
<dbReference type="Proteomes" id="UP000275408">
    <property type="component" value="Unassembled WGS sequence"/>
</dbReference>
<protein>
    <recommendedName>
        <fullName evidence="3">OB domain-containing protein</fullName>
    </recommendedName>
</protein>
<evidence type="ECO:0008006" key="3">
    <source>
        <dbReference type="Google" id="ProtNLM"/>
    </source>
</evidence>
<accession>A0A3M6TFM1</accession>